<comment type="catalytic activity">
    <reaction evidence="1">
        <text>D-ribulose 5-phosphate = D-xylulose 5-phosphate</text>
        <dbReference type="Rhea" id="RHEA:13677"/>
        <dbReference type="ChEBI" id="CHEBI:57737"/>
        <dbReference type="ChEBI" id="CHEBI:58121"/>
        <dbReference type="EC" id="5.1.3.1"/>
    </reaction>
</comment>
<reference evidence="11 12" key="1">
    <citation type="submission" date="2023-01" db="EMBL/GenBank/DDBJ databases">
        <title>Complete genome sequence of Lacticaseibacillus paracasei SRCM217440 isolated from Makgeolli.</title>
        <authorList>
            <person name="Yang H.-G."/>
            <person name="Jeong S.-J."/>
            <person name="Ha G.-S."/>
            <person name="Yang H.-J."/>
            <person name="Jeong D.-Y."/>
        </authorList>
    </citation>
    <scope>NUCLEOTIDE SEQUENCE [LARGE SCALE GENOMIC DNA]</scope>
    <source>
        <strain evidence="11 12">SRCM217440</strain>
    </source>
</reference>
<dbReference type="Pfam" id="PF00834">
    <property type="entry name" value="Ribul_P_3_epim"/>
    <property type="match status" value="1"/>
</dbReference>
<keyword evidence="8" id="KW-0479">Metal-binding</keyword>
<evidence type="ECO:0000256" key="2">
    <source>
        <dbReference type="ARBA" id="ARBA00001936"/>
    </source>
</evidence>
<accession>A0AAW6AAA9</accession>
<evidence type="ECO:0000256" key="10">
    <source>
        <dbReference type="NCBIfam" id="TIGR01163"/>
    </source>
</evidence>
<dbReference type="NCBIfam" id="TIGR01163">
    <property type="entry name" value="rpe"/>
    <property type="match status" value="1"/>
</dbReference>
<evidence type="ECO:0000256" key="5">
    <source>
        <dbReference type="ARBA" id="ARBA00001954"/>
    </source>
</evidence>
<dbReference type="InterPro" id="IPR013785">
    <property type="entry name" value="Aldolase_TIM"/>
</dbReference>
<comment type="caution">
    <text evidence="11">The sequence shown here is derived from an EMBL/GenBank/DDBJ whole genome shotgun (WGS) entry which is preliminary data.</text>
</comment>
<evidence type="ECO:0000256" key="9">
    <source>
        <dbReference type="ARBA" id="ARBA00023235"/>
    </source>
</evidence>
<organism evidence="11 12">
    <name type="scientific">Lacticaseibacillus paracasei</name>
    <name type="common">Lactobacillus paracasei</name>
    <dbReference type="NCBI Taxonomy" id="1597"/>
    <lineage>
        <taxon>Bacteria</taxon>
        <taxon>Bacillati</taxon>
        <taxon>Bacillota</taxon>
        <taxon>Bacilli</taxon>
        <taxon>Lactobacillales</taxon>
        <taxon>Lactobacillaceae</taxon>
        <taxon>Lacticaseibacillus</taxon>
    </lineage>
</organism>
<dbReference type="RefSeq" id="WP_045600413.1">
    <property type="nucleotide sequence ID" value="NZ_CP104304.1"/>
</dbReference>
<dbReference type="Gene3D" id="3.20.20.70">
    <property type="entry name" value="Aldolase class I"/>
    <property type="match status" value="1"/>
</dbReference>
<comment type="cofactor">
    <cofactor evidence="3">
        <name>Co(2+)</name>
        <dbReference type="ChEBI" id="CHEBI:48828"/>
    </cofactor>
</comment>
<dbReference type="PANTHER" id="PTHR11749">
    <property type="entry name" value="RIBULOSE-5-PHOSPHATE-3-EPIMERASE"/>
    <property type="match status" value="1"/>
</dbReference>
<dbReference type="GO" id="GO:0046872">
    <property type="term" value="F:metal ion binding"/>
    <property type="evidence" value="ECO:0007669"/>
    <property type="project" value="UniProtKB-KW"/>
</dbReference>
<comment type="cofactor">
    <cofactor evidence="4">
        <name>Zn(2+)</name>
        <dbReference type="ChEBI" id="CHEBI:29105"/>
    </cofactor>
</comment>
<dbReference type="InterPro" id="IPR011060">
    <property type="entry name" value="RibuloseP-bd_barrel"/>
</dbReference>
<evidence type="ECO:0000256" key="1">
    <source>
        <dbReference type="ARBA" id="ARBA00001782"/>
    </source>
</evidence>
<dbReference type="GO" id="GO:0004750">
    <property type="term" value="F:D-ribulose-phosphate 3-epimerase activity"/>
    <property type="evidence" value="ECO:0007669"/>
    <property type="project" value="UniProtKB-UniRule"/>
</dbReference>
<evidence type="ECO:0000256" key="4">
    <source>
        <dbReference type="ARBA" id="ARBA00001947"/>
    </source>
</evidence>
<comment type="similarity">
    <text evidence="6">Belongs to the ribulose-phosphate 3-epimerase family.</text>
</comment>
<dbReference type="AlphaFoldDB" id="A0AAW6AAA9"/>
<evidence type="ECO:0000256" key="8">
    <source>
        <dbReference type="ARBA" id="ARBA00022723"/>
    </source>
</evidence>
<dbReference type="SUPFAM" id="SSF51366">
    <property type="entry name" value="Ribulose-phoshate binding barrel"/>
    <property type="match status" value="1"/>
</dbReference>
<evidence type="ECO:0000256" key="3">
    <source>
        <dbReference type="ARBA" id="ARBA00001941"/>
    </source>
</evidence>
<sequence length="218" mass="24158">MSIMIAPSLMCADFTDLQTEITNLQAANVDIFHMDIMDGHYVPNVALGVEDYKAVHKLTKLPMDAHLMVENPDEYIDIFAPLGPDIVYVHPDTSPMITRTLDHLRSLGIAPGIAVNPALSVEQIKELLPLVDYVMVMTVNPGFAGQSFLDYTIPKIVQLVQLKEQFNFKLMVDGAISSQRIKQLSIIGVDGFIVGTSSLFGKNRAYTDIVPELREIAR</sequence>
<comment type="cofactor">
    <cofactor evidence="5">
        <name>Fe(2+)</name>
        <dbReference type="ChEBI" id="CHEBI:29033"/>
    </cofactor>
</comment>
<gene>
    <name evidence="11" type="primary">rpe</name>
    <name evidence="11" type="ORF">PGA78_15110</name>
</gene>
<dbReference type="GO" id="GO:0005975">
    <property type="term" value="P:carbohydrate metabolic process"/>
    <property type="evidence" value="ECO:0007669"/>
    <property type="project" value="InterPro"/>
</dbReference>
<dbReference type="InterPro" id="IPR000056">
    <property type="entry name" value="Ribul_P_3_epim-like"/>
</dbReference>
<evidence type="ECO:0000313" key="12">
    <source>
        <dbReference type="Proteomes" id="UP001212327"/>
    </source>
</evidence>
<protein>
    <recommendedName>
        <fullName evidence="7 10">Ribulose-phosphate 3-epimerase</fullName>
        <ecNumber evidence="7 10">5.1.3.1</ecNumber>
    </recommendedName>
</protein>
<evidence type="ECO:0000313" key="11">
    <source>
        <dbReference type="EMBL" id="MDB1566057.1"/>
    </source>
</evidence>
<proteinExistence type="inferred from homology"/>
<evidence type="ECO:0000256" key="7">
    <source>
        <dbReference type="ARBA" id="ARBA00013188"/>
    </source>
</evidence>
<dbReference type="Proteomes" id="UP001212327">
    <property type="component" value="Unassembled WGS sequence"/>
</dbReference>
<name>A0AAW6AAA9_LACPA</name>
<dbReference type="FunFam" id="3.20.20.70:FF:000004">
    <property type="entry name" value="Ribulose-phosphate 3-epimerase"/>
    <property type="match status" value="1"/>
</dbReference>
<dbReference type="PROSITE" id="PS01086">
    <property type="entry name" value="RIBUL_P_3_EPIMER_2"/>
    <property type="match status" value="1"/>
</dbReference>
<evidence type="ECO:0000256" key="6">
    <source>
        <dbReference type="ARBA" id="ARBA00009541"/>
    </source>
</evidence>
<keyword evidence="9 11" id="KW-0413">Isomerase</keyword>
<dbReference type="PROSITE" id="PS01085">
    <property type="entry name" value="RIBUL_P_3_EPIMER_1"/>
    <property type="match status" value="1"/>
</dbReference>
<dbReference type="InterPro" id="IPR026019">
    <property type="entry name" value="Ribul_P_3_epim"/>
</dbReference>
<dbReference type="NCBIfam" id="NF004076">
    <property type="entry name" value="PRK05581.1-4"/>
    <property type="match status" value="1"/>
</dbReference>
<dbReference type="GO" id="GO:0006098">
    <property type="term" value="P:pentose-phosphate shunt"/>
    <property type="evidence" value="ECO:0007669"/>
    <property type="project" value="UniProtKB-UniRule"/>
</dbReference>
<dbReference type="EC" id="5.1.3.1" evidence="7 10"/>
<comment type="cofactor">
    <cofactor evidence="2">
        <name>Mn(2+)</name>
        <dbReference type="ChEBI" id="CHEBI:29035"/>
    </cofactor>
</comment>
<dbReference type="EMBL" id="JAQLSF010000002">
    <property type="protein sequence ID" value="MDB1566057.1"/>
    <property type="molecule type" value="Genomic_DNA"/>
</dbReference>
<dbReference type="CDD" id="cd00429">
    <property type="entry name" value="RPE"/>
    <property type="match status" value="1"/>
</dbReference>
<dbReference type="GO" id="GO:0005737">
    <property type="term" value="C:cytoplasm"/>
    <property type="evidence" value="ECO:0007669"/>
    <property type="project" value="UniProtKB-ARBA"/>
</dbReference>